<dbReference type="STRING" id="1137991.SAMN05660642_04436"/>
<dbReference type="EMBL" id="FNHE01000015">
    <property type="protein sequence ID" value="SDN26237.1"/>
    <property type="molecule type" value="Genomic_DNA"/>
</dbReference>
<accession>A0A1G9ZYN6</accession>
<proteinExistence type="predicted"/>
<dbReference type="Gene3D" id="3.10.450.50">
    <property type="match status" value="1"/>
</dbReference>
<evidence type="ECO:0000313" key="2">
    <source>
        <dbReference type="EMBL" id="SDN26237.1"/>
    </source>
</evidence>
<gene>
    <name evidence="2" type="ORF">SAMN05660642_04436</name>
</gene>
<name>A0A1G9ZYN6_9ACTN</name>
<reference evidence="3" key="1">
    <citation type="submission" date="2016-10" db="EMBL/GenBank/DDBJ databases">
        <authorList>
            <person name="Varghese N."/>
            <person name="Submissions S."/>
        </authorList>
    </citation>
    <scope>NUCLEOTIDE SEQUENCE [LARGE SCALE GENOMIC DNA]</scope>
    <source>
        <strain evidence="3">DSM 45419</strain>
    </source>
</reference>
<evidence type="ECO:0000259" key="1">
    <source>
        <dbReference type="Pfam" id="PF12680"/>
    </source>
</evidence>
<protein>
    <submittedName>
        <fullName evidence="2">SnoaL-like domain-containing protein</fullName>
    </submittedName>
</protein>
<keyword evidence="3" id="KW-1185">Reference proteome</keyword>
<dbReference type="InterPro" id="IPR037401">
    <property type="entry name" value="SnoaL-like"/>
</dbReference>
<dbReference type="SUPFAM" id="SSF54427">
    <property type="entry name" value="NTF2-like"/>
    <property type="match status" value="1"/>
</dbReference>
<organism evidence="2 3">
    <name type="scientific">Geodermatophilus siccatus</name>
    <dbReference type="NCBI Taxonomy" id="1137991"/>
    <lineage>
        <taxon>Bacteria</taxon>
        <taxon>Bacillati</taxon>
        <taxon>Actinomycetota</taxon>
        <taxon>Actinomycetes</taxon>
        <taxon>Geodermatophilales</taxon>
        <taxon>Geodermatophilaceae</taxon>
        <taxon>Geodermatophilus</taxon>
    </lineage>
</organism>
<dbReference type="OrthoDB" id="9808719at2"/>
<sequence>MPEDTATQVQRYIAAWNETEPQARRRAVAALFTEDARYVDPLVDVRGHDGIEAAIVAVHEQLPGWVFRLAGPVDAHHDQVRFTWSLGPEGGEPPVIGSDVAVTDGDGRFDRVCGFLDRVPQQ</sequence>
<feature type="domain" description="SnoaL-like" evidence="1">
    <location>
        <begin position="9"/>
        <end position="100"/>
    </location>
</feature>
<dbReference type="InterPro" id="IPR032710">
    <property type="entry name" value="NTF2-like_dom_sf"/>
</dbReference>
<dbReference type="Pfam" id="PF12680">
    <property type="entry name" value="SnoaL_2"/>
    <property type="match status" value="1"/>
</dbReference>
<dbReference type="RefSeq" id="WP_091223468.1">
    <property type="nucleotide sequence ID" value="NZ_FNHE01000015.1"/>
</dbReference>
<evidence type="ECO:0000313" key="3">
    <source>
        <dbReference type="Proteomes" id="UP000198680"/>
    </source>
</evidence>
<dbReference type="AlphaFoldDB" id="A0A1G9ZYN6"/>
<dbReference type="Proteomes" id="UP000198680">
    <property type="component" value="Unassembled WGS sequence"/>
</dbReference>